<proteinExistence type="predicted"/>
<dbReference type="AlphaFoldDB" id="A0A6J3LXV7"/>
<dbReference type="RefSeq" id="XP_033457549.1">
    <property type="nucleotide sequence ID" value="XM_033602417.1"/>
</dbReference>
<keyword evidence="1" id="KW-0732">Signal</keyword>
<organism evidence="3">
    <name type="scientific">Dissoconium aciculare CBS 342.82</name>
    <dbReference type="NCBI Taxonomy" id="1314786"/>
    <lineage>
        <taxon>Eukaryota</taxon>
        <taxon>Fungi</taxon>
        <taxon>Dikarya</taxon>
        <taxon>Ascomycota</taxon>
        <taxon>Pezizomycotina</taxon>
        <taxon>Dothideomycetes</taxon>
        <taxon>Dothideomycetidae</taxon>
        <taxon>Mycosphaerellales</taxon>
        <taxon>Dissoconiaceae</taxon>
        <taxon>Dissoconium</taxon>
    </lineage>
</organism>
<protein>
    <submittedName>
        <fullName evidence="3">Uncharacterized protein</fullName>
    </submittedName>
</protein>
<accession>A0A6J3LXV7</accession>
<name>A0A6J3LXV7_9PEZI</name>
<dbReference type="Proteomes" id="UP000504637">
    <property type="component" value="Unplaced"/>
</dbReference>
<reference evidence="3" key="1">
    <citation type="submission" date="2020-01" db="EMBL/GenBank/DDBJ databases">
        <authorList>
            <consortium name="DOE Joint Genome Institute"/>
            <person name="Haridas S."/>
            <person name="Albert R."/>
            <person name="Binder M."/>
            <person name="Bloem J."/>
            <person name="Labutti K."/>
            <person name="Salamov A."/>
            <person name="Andreopoulos B."/>
            <person name="Baker S.E."/>
            <person name="Barry K."/>
            <person name="Bills G."/>
            <person name="Bluhm B.H."/>
            <person name="Cannon C."/>
            <person name="Castanera R."/>
            <person name="Culley D.E."/>
            <person name="Daum C."/>
            <person name="Ezra D."/>
            <person name="Gonzalez J.B."/>
            <person name="Henrissat B."/>
            <person name="Kuo A."/>
            <person name="Liang C."/>
            <person name="Lipzen A."/>
            <person name="Lutzoni F."/>
            <person name="Magnuson J."/>
            <person name="Mondo S."/>
            <person name="Nolan M."/>
            <person name="Ohm R."/>
            <person name="Pangilinan J."/>
            <person name="Park H.-J."/>
            <person name="Ramirez L."/>
            <person name="Alfaro M."/>
            <person name="Sun H."/>
            <person name="Tritt A."/>
            <person name="Yoshinaga Y."/>
            <person name="Zwiers L.-H."/>
            <person name="Turgeon B.G."/>
            <person name="Goodwin S.B."/>
            <person name="Spatafora J.W."/>
            <person name="Crous P.W."/>
            <person name="Grigoriev I.V."/>
        </authorList>
    </citation>
    <scope>NUCLEOTIDE SEQUENCE</scope>
    <source>
        <strain evidence="3">CBS 342.82</strain>
    </source>
</reference>
<reference evidence="3" key="2">
    <citation type="submission" date="2020-04" db="EMBL/GenBank/DDBJ databases">
        <authorList>
            <consortium name="NCBI Genome Project"/>
        </authorList>
    </citation>
    <scope>NUCLEOTIDE SEQUENCE</scope>
    <source>
        <strain evidence="3">CBS 342.82</strain>
    </source>
</reference>
<keyword evidence="2" id="KW-1185">Reference proteome</keyword>
<dbReference type="GeneID" id="54360217"/>
<gene>
    <name evidence="3" type="ORF">K489DRAFT_35021</name>
</gene>
<feature type="chain" id="PRO_5026667884" evidence="1">
    <location>
        <begin position="51"/>
        <end position="102"/>
    </location>
</feature>
<evidence type="ECO:0000313" key="2">
    <source>
        <dbReference type="Proteomes" id="UP000504637"/>
    </source>
</evidence>
<reference evidence="3" key="3">
    <citation type="submission" date="2025-08" db="UniProtKB">
        <authorList>
            <consortium name="RefSeq"/>
        </authorList>
    </citation>
    <scope>IDENTIFICATION</scope>
    <source>
        <strain evidence="3">CBS 342.82</strain>
    </source>
</reference>
<sequence length="102" mass="11242">MQLAFSLIQKIRRRSPGVARFSSARHRVPRRDGGRLLLLLLLLLASCISAHHTLAASPQHPTTLRPGCRCSEWRSLPQVLSSPSSFSSSTWGTQDGVLIIAR</sequence>
<evidence type="ECO:0000313" key="3">
    <source>
        <dbReference type="RefSeq" id="XP_033457549.1"/>
    </source>
</evidence>
<feature type="signal peptide" evidence="1">
    <location>
        <begin position="1"/>
        <end position="50"/>
    </location>
</feature>
<evidence type="ECO:0000256" key="1">
    <source>
        <dbReference type="SAM" id="SignalP"/>
    </source>
</evidence>